<reference evidence="19 20" key="1">
    <citation type="submission" date="2019-08" db="EMBL/GenBank/DDBJ databases">
        <authorList>
            <person name="Vazquez-Campos X."/>
        </authorList>
    </citation>
    <scope>NUCLEOTIDE SEQUENCE [LARGE SCALE GENOMIC DNA]</scope>
    <source>
        <strain evidence="19">LFW-283_2</strain>
    </source>
</reference>
<keyword evidence="10" id="KW-0238">DNA-binding</keyword>
<feature type="domain" description="RNA polymerase Rpb2" evidence="18">
    <location>
        <begin position="97"/>
        <end position="129"/>
    </location>
</feature>
<comment type="caution">
    <text evidence="19">The sequence shown here is derived from an EMBL/GenBank/DDBJ whole genome shotgun (WGS) entry which is preliminary data.</text>
</comment>
<dbReference type="GO" id="GO:0000428">
    <property type="term" value="C:DNA-directed RNA polymerase complex"/>
    <property type="evidence" value="ECO:0007669"/>
    <property type="project" value="UniProtKB-KW"/>
</dbReference>
<dbReference type="Gene3D" id="2.40.50.150">
    <property type="match status" value="1"/>
</dbReference>
<keyword evidence="11 14" id="KW-0804">Transcription</keyword>
<evidence type="ECO:0000256" key="7">
    <source>
        <dbReference type="ARBA" id="ARBA00022695"/>
    </source>
</evidence>
<keyword evidence="7 14" id="KW-0548">Nucleotidyltransferase</keyword>
<sequence length="612" mass="68663">MVKRRRRKAPDKTTIFLNGRIVGNHPDGKSLASRLRERRRTNELSNQVNIYYNQKLNELHILTDKGRVRRPYIVVENGKSRLTPEILVRIKNNELNWNHLVKMGIIEYLDAQEEENSFVAISESELTPDHTHLEVDPSNIFGVVAGVLPYPEHNSSPRITMACAMAKQSLGIYATNFGARYDTRAYIMYYPQQPLVQTSIYRSLNLKEKAAGQNCVVALTSYHGYNMADAIVVNRSSIDRGLHRVAMFKTYETEERMYPGGQKDKIELPTPEVVGYRGEESYRYLAEDGIVMPESEVNGKDVLVGKTSPPRFLEEISVFGAVEEKKRESSLSLKSGEKGKVDSVMITEGPSGNRLVKVRVRSVKVPEIGDKLASRHGQKGVIGLLVPQEDMPFTKNAVVPDLVVNPHAIPSRMTAGHLLETLGGKAGALGGMLMDGTAFAGSTEEQFQEILKQNGFQENGEEILYDGLTGKQIKAKIFIGNVYYQRLHHLVSNKMHVRSRGPVQLLTHQPTEGRAREGGLRFGEMERDCLIGYGASMLIRERLLEESDKTVQLVCTDCGSIATHDYARNRDICPICQGENVEPVEISYAFKLLLDEIKSLYIFPRIILKDKG</sequence>
<dbReference type="SUPFAM" id="SSF64484">
    <property type="entry name" value="beta and beta-prime subunits of DNA dependent RNA-polymerase"/>
    <property type="match status" value="1"/>
</dbReference>
<evidence type="ECO:0000256" key="2">
    <source>
        <dbReference type="ARBA" id="ARBA00004496"/>
    </source>
</evidence>
<evidence type="ECO:0000256" key="9">
    <source>
        <dbReference type="ARBA" id="ARBA00022833"/>
    </source>
</evidence>
<dbReference type="InterPro" id="IPR007647">
    <property type="entry name" value="RNA_pol_Rpb2_5"/>
</dbReference>
<dbReference type="CDD" id="cd00653">
    <property type="entry name" value="RNA_pol_B_RPB2"/>
    <property type="match status" value="1"/>
</dbReference>
<evidence type="ECO:0000256" key="6">
    <source>
        <dbReference type="ARBA" id="ARBA00022679"/>
    </source>
</evidence>
<dbReference type="NCBIfam" id="TIGR03670">
    <property type="entry name" value="rpoB_arch"/>
    <property type="match status" value="1"/>
</dbReference>
<accession>A0A5E4LPT5</accession>
<evidence type="ECO:0000256" key="14">
    <source>
        <dbReference type="RuleBase" id="RU363031"/>
    </source>
</evidence>
<dbReference type="FunFam" id="2.40.270.10:FF:000011">
    <property type="entry name" value="DNA-directed RNA polymerase subunit beta"/>
    <property type="match status" value="1"/>
</dbReference>
<keyword evidence="4 14" id="KW-0240">DNA-directed RNA polymerase</keyword>
<keyword evidence="8" id="KW-0479">Metal-binding</keyword>
<evidence type="ECO:0000256" key="11">
    <source>
        <dbReference type="ARBA" id="ARBA00023163"/>
    </source>
</evidence>
<comment type="similarity">
    <text evidence="3 14">Belongs to the RNA polymerase beta chain family.</text>
</comment>
<evidence type="ECO:0000256" key="1">
    <source>
        <dbReference type="ARBA" id="ARBA00001947"/>
    </source>
</evidence>
<feature type="domain" description="RNA polymerase Rpb2" evidence="17">
    <location>
        <begin position="15"/>
        <end position="76"/>
    </location>
</feature>
<evidence type="ECO:0000256" key="10">
    <source>
        <dbReference type="ARBA" id="ARBA00023125"/>
    </source>
</evidence>
<evidence type="ECO:0000256" key="8">
    <source>
        <dbReference type="ARBA" id="ARBA00022723"/>
    </source>
</evidence>
<evidence type="ECO:0000256" key="3">
    <source>
        <dbReference type="ARBA" id="ARBA00006835"/>
    </source>
</evidence>
<comment type="subunit">
    <text evidence="12">Part of the RNA polymerase complex.</text>
</comment>
<dbReference type="InterPro" id="IPR015712">
    <property type="entry name" value="DNA-dir_RNA_pol_su2"/>
</dbReference>
<evidence type="ECO:0000313" key="19">
    <source>
        <dbReference type="EMBL" id="VVC03561.1"/>
    </source>
</evidence>
<keyword evidence="9" id="KW-0862">Zinc</keyword>
<gene>
    <name evidence="19" type="primary">rpoB1</name>
    <name evidence="19" type="ORF">LFW2832_00444</name>
</gene>
<dbReference type="InterPro" id="IPR007121">
    <property type="entry name" value="RNA_pol_bsu_CS"/>
</dbReference>
<proteinExistence type="inferred from homology"/>
<organism evidence="19 20">
    <name type="scientific">Candidatus Bilamarchaeum dharawalense</name>
    <dbReference type="NCBI Taxonomy" id="2885759"/>
    <lineage>
        <taxon>Archaea</taxon>
        <taxon>Candidatus Micrarchaeota</taxon>
        <taxon>Candidatus Micrarchaeia</taxon>
        <taxon>Candidatus Anstonellales</taxon>
        <taxon>Candidatus Bilamarchaeaceae</taxon>
        <taxon>Candidatus Bilamarchaeum</taxon>
    </lineage>
</organism>
<dbReference type="GO" id="GO:0005737">
    <property type="term" value="C:cytoplasm"/>
    <property type="evidence" value="ECO:0007669"/>
    <property type="project" value="UniProtKB-SubCell"/>
</dbReference>
<dbReference type="GO" id="GO:0008270">
    <property type="term" value="F:zinc ion binding"/>
    <property type="evidence" value="ECO:0007669"/>
    <property type="project" value="InterPro"/>
</dbReference>
<dbReference type="Pfam" id="PF04567">
    <property type="entry name" value="RNA_pol_Rpb2_5"/>
    <property type="match status" value="1"/>
</dbReference>
<dbReference type="Pfam" id="PF04560">
    <property type="entry name" value="RNA_pol_Rpb2_7"/>
    <property type="match status" value="1"/>
</dbReference>
<dbReference type="Gene3D" id="3.90.1070.20">
    <property type="match status" value="1"/>
</dbReference>
<evidence type="ECO:0000313" key="20">
    <source>
        <dbReference type="Proteomes" id="UP000789941"/>
    </source>
</evidence>
<comment type="catalytic activity">
    <reaction evidence="13 14">
        <text>RNA(n) + a ribonucleoside 5'-triphosphate = RNA(n+1) + diphosphate</text>
        <dbReference type="Rhea" id="RHEA:21248"/>
        <dbReference type="Rhea" id="RHEA-COMP:14527"/>
        <dbReference type="Rhea" id="RHEA-COMP:17342"/>
        <dbReference type="ChEBI" id="CHEBI:33019"/>
        <dbReference type="ChEBI" id="CHEBI:61557"/>
        <dbReference type="ChEBI" id="CHEBI:140395"/>
        <dbReference type="EC" id="2.7.7.6"/>
    </reaction>
</comment>
<evidence type="ECO:0000259" key="17">
    <source>
        <dbReference type="Pfam" id="PF04566"/>
    </source>
</evidence>
<evidence type="ECO:0000259" key="15">
    <source>
        <dbReference type="Pfam" id="PF00562"/>
    </source>
</evidence>
<evidence type="ECO:0000259" key="16">
    <source>
        <dbReference type="Pfam" id="PF04560"/>
    </source>
</evidence>
<dbReference type="InterPro" id="IPR019969">
    <property type="entry name" value="RNAP_Rpo2"/>
</dbReference>
<comment type="function">
    <text evidence="14">DNA-dependent RNA polymerase catalyzes the transcription of DNA into RNA using the four ribonucleoside triphosphates as substrates.</text>
</comment>
<dbReference type="InterPro" id="IPR037033">
    <property type="entry name" value="DNA-dir_RNAP_su2_hyb_sf"/>
</dbReference>
<dbReference type="Gene3D" id="2.40.270.10">
    <property type="entry name" value="DNA-directed RNA polymerase, subunit 2, domain 6"/>
    <property type="match status" value="1"/>
</dbReference>
<dbReference type="EMBL" id="CABMJJ010000007">
    <property type="protein sequence ID" value="VVC03561.1"/>
    <property type="molecule type" value="Genomic_DNA"/>
</dbReference>
<dbReference type="GO" id="GO:0003677">
    <property type="term" value="F:DNA binding"/>
    <property type="evidence" value="ECO:0007669"/>
    <property type="project" value="UniProtKB-KW"/>
</dbReference>
<dbReference type="GO" id="GO:0003899">
    <property type="term" value="F:DNA-directed RNA polymerase activity"/>
    <property type="evidence" value="ECO:0007669"/>
    <property type="project" value="UniProtKB-EC"/>
</dbReference>
<dbReference type="Proteomes" id="UP000789941">
    <property type="component" value="Unassembled WGS sequence"/>
</dbReference>
<feature type="domain" description="DNA-directed RNA polymerase subunit 2 hybrid-binding" evidence="15">
    <location>
        <begin position="144"/>
        <end position="516"/>
    </location>
</feature>
<evidence type="ECO:0000259" key="18">
    <source>
        <dbReference type="Pfam" id="PF04567"/>
    </source>
</evidence>
<dbReference type="InterPro" id="IPR014724">
    <property type="entry name" value="RNA_pol_RPB2_OB-fold"/>
</dbReference>
<feature type="domain" description="RNA polymerase Rpb2" evidence="16">
    <location>
        <begin position="518"/>
        <end position="608"/>
    </location>
</feature>
<dbReference type="Gene3D" id="3.90.1800.10">
    <property type="entry name" value="RNA polymerase alpha subunit dimerisation domain"/>
    <property type="match status" value="1"/>
</dbReference>
<dbReference type="Pfam" id="PF00562">
    <property type="entry name" value="RNA_pol_Rpb2_6"/>
    <property type="match status" value="1"/>
</dbReference>
<evidence type="ECO:0000256" key="12">
    <source>
        <dbReference type="ARBA" id="ARBA00025838"/>
    </source>
</evidence>
<dbReference type="InterPro" id="IPR007641">
    <property type="entry name" value="RNA_pol_Rpb2_7"/>
</dbReference>
<protein>
    <recommendedName>
        <fullName evidence="14">DNA-directed RNA polymerase subunit beta</fullName>
        <ecNumber evidence="14">2.7.7.6</ecNumber>
    </recommendedName>
</protein>
<name>A0A5E4LPT5_9ARCH</name>
<dbReference type="EC" id="2.7.7.6" evidence="14"/>
<comment type="cofactor">
    <cofactor evidence="1">
        <name>Zn(2+)</name>
        <dbReference type="ChEBI" id="CHEBI:29105"/>
    </cofactor>
</comment>
<evidence type="ECO:0000256" key="4">
    <source>
        <dbReference type="ARBA" id="ARBA00022478"/>
    </source>
</evidence>
<keyword evidence="5" id="KW-0963">Cytoplasm</keyword>
<evidence type="ECO:0000256" key="13">
    <source>
        <dbReference type="ARBA" id="ARBA00048552"/>
    </source>
</evidence>
<dbReference type="PROSITE" id="PS01166">
    <property type="entry name" value="RNA_POL_BETA"/>
    <property type="match status" value="1"/>
</dbReference>
<dbReference type="GO" id="GO:0032549">
    <property type="term" value="F:ribonucleoside binding"/>
    <property type="evidence" value="ECO:0007669"/>
    <property type="project" value="InterPro"/>
</dbReference>
<dbReference type="AlphaFoldDB" id="A0A5E4LPT5"/>
<dbReference type="InterPro" id="IPR007646">
    <property type="entry name" value="RNA_pol_Rpb2_4"/>
</dbReference>
<keyword evidence="6 14" id="KW-0808">Transferase</keyword>
<dbReference type="InterPro" id="IPR007120">
    <property type="entry name" value="DNA-dir_RNAP_su2_dom"/>
</dbReference>
<dbReference type="GO" id="GO:0006351">
    <property type="term" value="P:DNA-templated transcription"/>
    <property type="evidence" value="ECO:0007669"/>
    <property type="project" value="InterPro"/>
</dbReference>
<dbReference type="PANTHER" id="PTHR20856">
    <property type="entry name" value="DNA-DIRECTED RNA POLYMERASE I SUBUNIT 2"/>
    <property type="match status" value="1"/>
</dbReference>
<comment type="subcellular location">
    <subcellularLocation>
        <location evidence="2">Cytoplasm</location>
    </subcellularLocation>
</comment>
<dbReference type="Pfam" id="PF04566">
    <property type="entry name" value="RNA_pol_Rpb2_4"/>
    <property type="match status" value="1"/>
</dbReference>
<evidence type="ECO:0000256" key="5">
    <source>
        <dbReference type="ARBA" id="ARBA00022490"/>
    </source>
</evidence>